<evidence type="ECO:0000313" key="10">
    <source>
        <dbReference type="Proteomes" id="UP001056707"/>
    </source>
</evidence>
<evidence type="ECO:0000256" key="2">
    <source>
        <dbReference type="ARBA" id="ARBA00022448"/>
    </source>
</evidence>
<evidence type="ECO:0000256" key="1">
    <source>
        <dbReference type="ARBA" id="ARBA00004370"/>
    </source>
</evidence>
<keyword evidence="2 8" id="KW-0813">Transport</keyword>
<evidence type="ECO:0000256" key="6">
    <source>
        <dbReference type="ARBA" id="ARBA00023196"/>
    </source>
</evidence>
<dbReference type="InterPro" id="IPR020781">
    <property type="entry name" value="ATPase_OSCP/d_CS"/>
</dbReference>
<dbReference type="PRINTS" id="PR00125">
    <property type="entry name" value="ATPASEDELTA"/>
</dbReference>
<keyword evidence="5 8" id="KW-0472">Membrane</keyword>
<gene>
    <name evidence="8 9" type="primary">atpH</name>
    <name evidence="9" type="ORF">M3M35_00245</name>
</gene>
<proteinExistence type="inferred from homology"/>
<accession>A0ABY5BN88</accession>
<evidence type="ECO:0000256" key="3">
    <source>
        <dbReference type="ARBA" id="ARBA00022781"/>
    </source>
</evidence>
<dbReference type="PROSITE" id="PS00389">
    <property type="entry name" value="ATPASE_DELTA"/>
    <property type="match status" value="1"/>
</dbReference>
<sequence length="181" mass="19855">MSLTKQEVANRYAKALYATLEEQDQVAAGQTDLATIQSILTADSTLTTALASTALQPDQKEALLKPLLESVTTQPVKNLVQMMFDYGRISDLQAVIDKFKQIYNQKHGIVIASVTTAVPLAPEQRDHLAQTFANKVKANQVELQEHTNPALIGGVILQAENVVFDGSIKTKLDNLKRLLLQ</sequence>
<evidence type="ECO:0000256" key="7">
    <source>
        <dbReference type="ARBA" id="ARBA00023310"/>
    </source>
</evidence>
<reference evidence="9" key="1">
    <citation type="submission" date="2022-05" db="EMBL/GenBank/DDBJ databases">
        <authorList>
            <person name="Oliphant S.A."/>
            <person name="Watson-Haigh N.S."/>
            <person name="Sumby K.M."/>
            <person name="Gardner J.M."/>
            <person name="Jiranek V."/>
        </authorList>
    </citation>
    <scope>NUCLEOTIDE SEQUENCE</scope>
    <source>
        <strain evidence="9">KI16_H9</strain>
    </source>
</reference>
<keyword evidence="8" id="KW-1003">Cell membrane</keyword>
<protein>
    <recommendedName>
        <fullName evidence="8">ATP synthase subunit delta</fullName>
    </recommendedName>
    <alternativeName>
        <fullName evidence="8">ATP synthase F(1) sector subunit delta</fullName>
    </alternativeName>
    <alternativeName>
        <fullName evidence="8">F-type ATPase subunit delta</fullName>
        <shortName evidence="8">F-ATPase subunit delta</shortName>
    </alternativeName>
</protein>
<evidence type="ECO:0000256" key="4">
    <source>
        <dbReference type="ARBA" id="ARBA00023065"/>
    </source>
</evidence>
<evidence type="ECO:0000313" key="9">
    <source>
        <dbReference type="EMBL" id="USS85139.1"/>
    </source>
</evidence>
<keyword evidence="6 8" id="KW-0139">CF(1)</keyword>
<dbReference type="Proteomes" id="UP001056707">
    <property type="component" value="Chromosome"/>
</dbReference>
<organism evidence="9 10">
    <name type="scientific">Fructilactobacillus myrtifloralis</name>
    <dbReference type="NCBI Taxonomy" id="2940301"/>
    <lineage>
        <taxon>Bacteria</taxon>
        <taxon>Bacillati</taxon>
        <taxon>Bacillota</taxon>
        <taxon>Bacilli</taxon>
        <taxon>Lactobacillales</taxon>
        <taxon>Lactobacillaceae</taxon>
        <taxon>Fructilactobacillus</taxon>
    </lineage>
</organism>
<evidence type="ECO:0000256" key="5">
    <source>
        <dbReference type="ARBA" id="ARBA00023136"/>
    </source>
</evidence>
<dbReference type="HAMAP" id="MF_01416">
    <property type="entry name" value="ATP_synth_delta_bact"/>
    <property type="match status" value="1"/>
</dbReference>
<dbReference type="PANTHER" id="PTHR11910">
    <property type="entry name" value="ATP SYNTHASE DELTA CHAIN"/>
    <property type="match status" value="1"/>
</dbReference>
<comment type="subcellular location">
    <subcellularLocation>
        <location evidence="8">Cell membrane</location>
        <topology evidence="8">Peripheral membrane protein</topology>
    </subcellularLocation>
    <subcellularLocation>
        <location evidence="1">Membrane</location>
    </subcellularLocation>
</comment>
<comment type="function">
    <text evidence="8">F(1)F(0) ATP synthase produces ATP from ADP in the presence of a proton or sodium gradient. F-type ATPases consist of two structural domains, F(1) containing the extramembraneous catalytic core and F(0) containing the membrane proton channel, linked together by a central stalk and a peripheral stalk. During catalysis, ATP synthesis in the catalytic domain of F(1) is coupled via a rotary mechanism of the central stalk subunits to proton translocation.</text>
</comment>
<dbReference type="NCBIfam" id="TIGR01145">
    <property type="entry name" value="ATP_synt_delta"/>
    <property type="match status" value="1"/>
</dbReference>
<keyword evidence="3 8" id="KW-0375">Hydrogen ion transport</keyword>
<dbReference type="InterPro" id="IPR026015">
    <property type="entry name" value="ATP_synth_OSCP/delta_N_sf"/>
</dbReference>
<keyword evidence="10" id="KW-1185">Reference proteome</keyword>
<dbReference type="Gene3D" id="1.10.520.20">
    <property type="entry name" value="N-terminal domain of the delta subunit of the F1F0-ATP synthase"/>
    <property type="match status" value="1"/>
</dbReference>
<dbReference type="RefSeq" id="WP_252750034.1">
    <property type="nucleotide sequence ID" value="NZ_CP097116.1"/>
</dbReference>
<dbReference type="EMBL" id="CP097116">
    <property type="protein sequence ID" value="USS85139.1"/>
    <property type="molecule type" value="Genomic_DNA"/>
</dbReference>
<name>A0ABY5BN88_9LACO</name>
<dbReference type="Pfam" id="PF00213">
    <property type="entry name" value="OSCP"/>
    <property type="match status" value="1"/>
</dbReference>
<comment type="function">
    <text evidence="8">This protein is part of the stalk that links CF(0) to CF(1). It either transmits conformational changes from CF(0) to CF(1) or is implicated in proton conduction.</text>
</comment>
<dbReference type="SUPFAM" id="SSF47928">
    <property type="entry name" value="N-terminal domain of the delta subunit of the F1F0-ATP synthase"/>
    <property type="match status" value="1"/>
</dbReference>
<keyword evidence="7 8" id="KW-0066">ATP synthesis</keyword>
<dbReference type="InterPro" id="IPR000711">
    <property type="entry name" value="ATPase_OSCP/dsu"/>
</dbReference>
<keyword evidence="4 8" id="KW-0406">Ion transport</keyword>
<evidence type="ECO:0000256" key="8">
    <source>
        <dbReference type="HAMAP-Rule" id="MF_01416"/>
    </source>
</evidence>
<comment type="similarity">
    <text evidence="8">Belongs to the ATPase delta chain family.</text>
</comment>